<dbReference type="InterPro" id="IPR000674">
    <property type="entry name" value="Ald_Oxase/Xan_DH_a/b"/>
</dbReference>
<organism evidence="4 5">
    <name type="scientific">Reyranella soli</name>
    <dbReference type="NCBI Taxonomy" id="1230389"/>
    <lineage>
        <taxon>Bacteria</taxon>
        <taxon>Pseudomonadati</taxon>
        <taxon>Pseudomonadota</taxon>
        <taxon>Alphaproteobacteria</taxon>
        <taxon>Hyphomicrobiales</taxon>
        <taxon>Reyranellaceae</taxon>
        <taxon>Reyranella</taxon>
    </lineage>
</organism>
<gene>
    <name evidence="4" type="primary">cutL</name>
    <name evidence="4" type="ORF">RSO01_32960</name>
</gene>
<evidence type="ECO:0000256" key="2">
    <source>
        <dbReference type="ARBA" id="ARBA00023002"/>
    </source>
</evidence>
<dbReference type="InterPro" id="IPR037165">
    <property type="entry name" value="AldOxase/xan_DH_Mopterin-bd_sf"/>
</dbReference>
<dbReference type="SUPFAM" id="SSF54665">
    <property type="entry name" value="CO dehydrogenase molybdoprotein N-domain-like"/>
    <property type="match status" value="1"/>
</dbReference>
<reference evidence="4 5" key="1">
    <citation type="submission" date="2019-07" db="EMBL/GenBank/DDBJ databases">
        <title>Whole genome shotgun sequence of Reyranella soli NBRC 108950.</title>
        <authorList>
            <person name="Hosoyama A."/>
            <person name="Uohara A."/>
            <person name="Ohji S."/>
            <person name="Ichikawa N."/>
        </authorList>
    </citation>
    <scope>NUCLEOTIDE SEQUENCE [LARGE SCALE GENOMIC DNA]</scope>
    <source>
        <strain evidence="4 5">NBRC 108950</strain>
    </source>
</reference>
<evidence type="ECO:0000313" key="5">
    <source>
        <dbReference type="Proteomes" id="UP000321058"/>
    </source>
</evidence>
<dbReference type="AlphaFoldDB" id="A0A512NB09"/>
<feature type="domain" description="Aldehyde oxidase/xanthine dehydrogenase a/b hammerhead" evidence="3">
    <location>
        <begin position="24"/>
        <end position="133"/>
    </location>
</feature>
<dbReference type="SUPFAM" id="SSF56003">
    <property type="entry name" value="Molybdenum cofactor-binding domain"/>
    <property type="match status" value="1"/>
</dbReference>
<dbReference type="Gene3D" id="3.30.365.10">
    <property type="entry name" value="Aldehyde oxidase/xanthine dehydrogenase, molybdopterin binding domain"/>
    <property type="match status" value="4"/>
</dbReference>
<evidence type="ECO:0000256" key="1">
    <source>
        <dbReference type="ARBA" id="ARBA00022505"/>
    </source>
</evidence>
<comment type="caution">
    <text evidence="4">The sequence shown here is derived from an EMBL/GenBank/DDBJ whole genome shotgun (WGS) entry which is preliminary data.</text>
</comment>
<dbReference type="Pfam" id="PF01315">
    <property type="entry name" value="Ald_Xan_dh_C"/>
    <property type="match status" value="1"/>
</dbReference>
<sequence>MNAGATGFGVGAALRRKEDARFLIGKGRYVGDITRPGMLEVAFLRSPVAHARLKRLTKPAGHEQQVFTIDDLPEIKTIRANSALPGFRVSEQPVLARGKIRHVGEAIAACIAGSRAEAEDLAGACELDYEMLPAVSDMTRAHLPGTPLLHEDWSMNAFLETHRNDDVSGLDAIAAAKVTRTLRTSRQCMAPLEGRGVLAEWDPRLEQIIVTTSTQMPHVTKSGLADCLGLDEGQVRIISPDVGGGFGYKGILLPEELVLAQLAIRLGRPVRWLEDRFEQLTAGANCREHHYVITAWADEAGRLLGVECDAIVDAGAYSSYPFGACLEAAQVGSILPGPYALPLLRCHTMSACTNKPPILPYRGVARTGVCYAMETTLDALARQLGISAEAIRLANLVRPEAMPYRNLVGKVFDSGDYPEALRRAVAAIDVPSIRARQAKGEAVGFGLATFCEQGAHGTSVYHAWGIPFVPGFEQAFVRLSPDGILEVRVGVHSHGQGMETSLAQVAHTILGVHPDKVRIVLGDTALTPYSTGTWGSRAAVMAGGAVAEACRQLGDRIASIGAGLLQVTRPDVVVADGFVRRIEGEGSVSIADVARTWYRAPQNLPKGVDKGGLEVTAGYRPDPDTGTHSYAAHAVVARVDLETGAVVLEDFVVVEDGGKLINPMIVDGQVLGGLAQGIGTALYEEMPYDGAGQPLAATLADYLLPGSADVPDVRLEHMETPSPWTTFGQKGIGESGAIGPPAAIVNAINDALASIGAEVTDLPATPERVLAAIAAARAGKA</sequence>
<dbReference type="SMART" id="SM01008">
    <property type="entry name" value="Ald_Xan_dh_C"/>
    <property type="match status" value="1"/>
</dbReference>
<dbReference type="InterPro" id="IPR036856">
    <property type="entry name" value="Ald_Oxase/Xan_DH_a/b_sf"/>
</dbReference>
<evidence type="ECO:0000259" key="3">
    <source>
        <dbReference type="SMART" id="SM01008"/>
    </source>
</evidence>
<dbReference type="Gene3D" id="3.90.1170.50">
    <property type="entry name" value="Aldehyde oxidase/xanthine dehydrogenase, a/b hammerhead"/>
    <property type="match status" value="1"/>
</dbReference>
<dbReference type="OrthoDB" id="7374166at2"/>
<dbReference type="InterPro" id="IPR016208">
    <property type="entry name" value="Ald_Oxase/xanthine_DH-like"/>
</dbReference>
<dbReference type="EMBL" id="BKAJ01000055">
    <property type="protein sequence ID" value="GEP56130.1"/>
    <property type="molecule type" value="Genomic_DNA"/>
</dbReference>
<keyword evidence="1" id="KW-0500">Molybdenum</keyword>
<dbReference type="GO" id="GO:0005506">
    <property type="term" value="F:iron ion binding"/>
    <property type="evidence" value="ECO:0007669"/>
    <property type="project" value="InterPro"/>
</dbReference>
<protein>
    <submittedName>
        <fullName evidence="4">Carbon monoxide dehydrogenase</fullName>
    </submittedName>
</protein>
<evidence type="ECO:0000313" key="4">
    <source>
        <dbReference type="EMBL" id="GEP56130.1"/>
    </source>
</evidence>
<accession>A0A512NB09</accession>
<dbReference type="Pfam" id="PF02738">
    <property type="entry name" value="MoCoBD_1"/>
    <property type="match status" value="1"/>
</dbReference>
<dbReference type="PANTHER" id="PTHR11908">
    <property type="entry name" value="XANTHINE DEHYDROGENASE"/>
    <property type="match status" value="1"/>
</dbReference>
<dbReference type="InterPro" id="IPR046867">
    <property type="entry name" value="AldOxase/xan_DH_MoCoBD2"/>
</dbReference>
<keyword evidence="5" id="KW-1185">Reference proteome</keyword>
<dbReference type="PANTHER" id="PTHR11908:SF132">
    <property type="entry name" value="ALDEHYDE OXIDASE 1-RELATED"/>
    <property type="match status" value="1"/>
</dbReference>
<keyword evidence="2" id="KW-0560">Oxidoreductase</keyword>
<dbReference type="Proteomes" id="UP000321058">
    <property type="component" value="Unassembled WGS sequence"/>
</dbReference>
<dbReference type="Pfam" id="PF20256">
    <property type="entry name" value="MoCoBD_2"/>
    <property type="match status" value="1"/>
</dbReference>
<dbReference type="InterPro" id="IPR008274">
    <property type="entry name" value="AldOxase/xan_DH_MoCoBD1"/>
</dbReference>
<proteinExistence type="predicted"/>
<name>A0A512NB09_9HYPH</name>
<dbReference type="GO" id="GO:0016491">
    <property type="term" value="F:oxidoreductase activity"/>
    <property type="evidence" value="ECO:0007669"/>
    <property type="project" value="UniProtKB-KW"/>
</dbReference>
<dbReference type="RefSeq" id="WP_147150206.1">
    <property type="nucleotide sequence ID" value="NZ_BKAJ01000055.1"/>
</dbReference>